<comment type="caution">
    <text evidence="8">The sequence shown here is derived from an EMBL/GenBank/DDBJ whole genome shotgun (WGS) entry which is preliminary data.</text>
</comment>
<dbReference type="OrthoDB" id="9804983at2"/>
<accession>A0A420WEP6</accession>
<organism evidence="8 9">
    <name type="scientific">Litorimonas taeanensis</name>
    <dbReference type="NCBI Taxonomy" id="568099"/>
    <lineage>
        <taxon>Bacteria</taxon>
        <taxon>Pseudomonadati</taxon>
        <taxon>Pseudomonadota</taxon>
        <taxon>Alphaproteobacteria</taxon>
        <taxon>Maricaulales</taxon>
        <taxon>Robiginitomaculaceae</taxon>
    </lineage>
</organism>
<dbReference type="Gene3D" id="3.40.50.300">
    <property type="entry name" value="P-loop containing nucleotide triphosphate hydrolases"/>
    <property type="match status" value="1"/>
</dbReference>
<keyword evidence="2" id="KW-0808">Transferase</keyword>
<dbReference type="GO" id="GO:0003887">
    <property type="term" value="F:DNA-directed DNA polymerase activity"/>
    <property type="evidence" value="ECO:0007669"/>
    <property type="project" value="UniProtKB-KW"/>
</dbReference>
<dbReference type="Gene3D" id="1.20.272.10">
    <property type="match status" value="1"/>
</dbReference>
<evidence type="ECO:0000256" key="3">
    <source>
        <dbReference type="ARBA" id="ARBA00022695"/>
    </source>
</evidence>
<dbReference type="Proteomes" id="UP000282211">
    <property type="component" value="Unassembled WGS sequence"/>
</dbReference>
<evidence type="ECO:0000256" key="4">
    <source>
        <dbReference type="ARBA" id="ARBA00022705"/>
    </source>
</evidence>
<evidence type="ECO:0000256" key="6">
    <source>
        <dbReference type="ARBA" id="ARBA00034754"/>
    </source>
</evidence>
<dbReference type="InterPro" id="IPR005790">
    <property type="entry name" value="DNA_polIII_delta"/>
</dbReference>
<keyword evidence="3" id="KW-0548">Nucleotidyltransferase</keyword>
<dbReference type="EMBL" id="RBII01000002">
    <property type="protein sequence ID" value="RKQ69446.1"/>
    <property type="molecule type" value="Genomic_DNA"/>
</dbReference>
<dbReference type="NCBIfam" id="TIGR01128">
    <property type="entry name" value="holA"/>
    <property type="match status" value="1"/>
</dbReference>
<name>A0A420WEP6_9PROT</name>
<dbReference type="SUPFAM" id="SSF48019">
    <property type="entry name" value="post-AAA+ oligomerization domain-like"/>
    <property type="match status" value="1"/>
</dbReference>
<keyword evidence="5" id="KW-0239">DNA-directed DNA polymerase</keyword>
<comment type="similarity">
    <text evidence="6">Belongs to the DNA polymerase HolA subunit family.</text>
</comment>
<proteinExistence type="inferred from homology"/>
<comment type="catalytic activity">
    <reaction evidence="7">
        <text>DNA(n) + a 2'-deoxyribonucleoside 5'-triphosphate = DNA(n+1) + diphosphate</text>
        <dbReference type="Rhea" id="RHEA:22508"/>
        <dbReference type="Rhea" id="RHEA-COMP:17339"/>
        <dbReference type="Rhea" id="RHEA-COMP:17340"/>
        <dbReference type="ChEBI" id="CHEBI:33019"/>
        <dbReference type="ChEBI" id="CHEBI:61560"/>
        <dbReference type="ChEBI" id="CHEBI:173112"/>
        <dbReference type="EC" id="2.7.7.7"/>
    </reaction>
</comment>
<dbReference type="InParanoid" id="A0A420WEP6"/>
<dbReference type="GO" id="GO:0006261">
    <property type="term" value="P:DNA-templated DNA replication"/>
    <property type="evidence" value="ECO:0007669"/>
    <property type="project" value="TreeGrafter"/>
</dbReference>
<evidence type="ECO:0000256" key="2">
    <source>
        <dbReference type="ARBA" id="ARBA00022679"/>
    </source>
</evidence>
<keyword evidence="4" id="KW-0235">DNA replication</keyword>
<evidence type="ECO:0000256" key="7">
    <source>
        <dbReference type="ARBA" id="ARBA00049244"/>
    </source>
</evidence>
<evidence type="ECO:0000313" key="8">
    <source>
        <dbReference type="EMBL" id="RKQ69446.1"/>
    </source>
</evidence>
<reference evidence="8 9" key="1">
    <citation type="submission" date="2018-10" db="EMBL/GenBank/DDBJ databases">
        <title>Genomic Encyclopedia of Type Strains, Phase IV (KMG-IV): sequencing the most valuable type-strain genomes for metagenomic binning, comparative biology and taxonomic classification.</title>
        <authorList>
            <person name="Goeker M."/>
        </authorList>
    </citation>
    <scope>NUCLEOTIDE SEQUENCE [LARGE SCALE GENOMIC DNA]</scope>
    <source>
        <strain evidence="8 9">DSM 22008</strain>
    </source>
</reference>
<evidence type="ECO:0000256" key="5">
    <source>
        <dbReference type="ARBA" id="ARBA00022932"/>
    </source>
</evidence>
<dbReference type="AlphaFoldDB" id="A0A420WEP6"/>
<dbReference type="Gene3D" id="1.10.8.60">
    <property type="match status" value="1"/>
</dbReference>
<dbReference type="PANTHER" id="PTHR34388:SF1">
    <property type="entry name" value="DNA POLYMERASE III SUBUNIT DELTA"/>
    <property type="match status" value="1"/>
</dbReference>
<protein>
    <recommendedName>
        <fullName evidence="1">DNA-directed DNA polymerase</fullName>
        <ecNumber evidence="1">2.7.7.7</ecNumber>
    </recommendedName>
</protein>
<dbReference type="RefSeq" id="WP_121102148.1">
    <property type="nucleotide sequence ID" value="NZ_RBII01000002.1"/>
</dbReference>
<dbReference type="GO" id="GO:0003677">
    <property type="term" value="F:DNA binding"/>
    <property type="evidence" value="ECO:0007669"/>
    <property type="project" value="InterPro"/>
</dbReference>
<gene>
    <name evidence="8" type="ORF">DES40_2247</name>
</gene>
<dbReference type="InterPro" id="IPR008921">
    <property type="entry name" value="DNA_pol3_clamp-load_cplx_C"/>
</dbReference>
<dbReference type="InterPro" id="IPR027417">
    <property type="entry name" value="P-loop_NTPase"/>
</dbReference>
<keyword evidence="9" id="KW-1185">Reference proteome</keyword>
<evidence type="ECO:0000256" key="1">
    <source>
        <dbReference type="ARBA" id="ARBA00012417"/>
    </source>
</evidence>
<dbReference type="EC" id="2.7.7.7" evidence="1"/>
<dbReference type="SUPFAM" id="SSF52540">
    <property type="entry name" value="P-loop containing nucleoside triphosphate hydrolases"/>
    <property type="match status" value="1"/>
</dbReference>
<dbReference type="PANTHER" id="PTHR34388">
    <property type="entry name" value="DNA POLYMERASE III SUBUNIT DELTA"/>
    <property type="match status" value="1"/>
</dbReference>
<dbReference type="GO" id="GO:0009360">
    <property type="term" value="C:DNA polymerase III complex"/>
    <property type="evidence" value="ECO:0007669"/>
    <property type="project" value="TreeGrafter"/>
</dbReference>
<sequence length="350" mass="37669">MKLTGARATRFIEKPSADVIGVLLFGPDRGLVKARSLALSKVFMPNADDAFGTTILTADDLSGDPARLADEMSALSLLGDDRLVRLRLDHERNGAAISKLIKQFDTEPEKAEAKLIIEAGDMTPRSAIRKACEASAHFAAIGCYAASARDIAELAKSKLAEHNISLMPDALDLWVPLLEGDHALALGEIEKMALYKGYGKFEGASVTVADIRAIAAGGQSASIDMIVMQTLSGAIEEADASYRRAMAGKLNPVGILIGLQRHLLRLIEASMAMDGGNNVGQAMRSLRPPVFSMQEDMFKRHLSLWPQSMLRRALTQSQKAEREIKTAAAPAEAIMGRLILALASYAAKRT</sequence>
<evidence type="ECO:0000313" key="9">
    <source>
        <dbReference type="Proteomes" id="UP000282211"/>
    </source>
</evidence>